<protein>
    <submittedName>
        <fullName evidence="1">Uncharacterized protein</fullName>
    </submittedName>
</protein>
<evidence type="ECO:0000313" key="1">
    <source>
        <dbReference type="EMBL" id="KDO21912.1"/>
    </source>
</evidence>
<dbReference type="Proteomes" id="UP000030745">
    <property type="component" value="Unassembled WGS sequence"/>
</dbReference>
<keyword evidence="2" id="KW-1185">Reference proteome</keyword>
<organism evidence="1 2">
    <name type="scientific">Saprolegnia parasitica (strain CBS 223.65)</name>
    <dbReference type="NCBI Taxonomy" id="695850"/>
    <lineage>
        <taxon>Eukaryota</taxon>
        <taxon>Sar</taxon>
        <taxon>Stramenopiles</taxon>
        <taxon>Oomycota</taxon>
        <taxon>Saprolegniomycetes</taxon>
        <taxon>Saprolegniales</taxon>
        <taxon>Saprolegniaceae</taxon>
        <taxon>Saprolegnia</taxon>
    </lineage>
</organism>
<proteinExistence type="predicted"/>
<dbReference type="VEuPathDB" id="FungiDB:SPRG_13096"/>
<dbReference type="RefSeq" id="XP_012207356.1">
    <property type="nucleotide sequence ID" value="XM_012351966.1"/>
</dbReference>
<reference evidence="1 2" key="1">
    <citation type="journal article" date="2013" name="PLoS Genet.">
        <title>Distinctive expansion of potential virulence genes in the genome of the oomycete fish pathogen Saprolegnia parasitica.</title>
        <authorList>
            <person name="Jiang R.H."/>
            <person name="de Bruijn I."/>
            <person name="Haas B.J."/>
            <person name="Belmonte R."/>
            <person name="Lobach L."/>
            <person name="Christie J."/>
            <person name="van den Ackerveken G."/>
            <person name="Bottin A."/>
            <person name="Bulone V."/>
            <person name="Diaz-Moreno S.M."/>
            <person name="Dumas B."/>
            <person name="Fan L."/>
            <person name="Gaulin E."/>
            <person name="Govers F."/>
            <person name="Grenville-Briggs L.J."/>
            <person name="Horner N.R."/>
            <person name="Levin J.Z."/>
            <person name="Mammella M."/>
            <person name="Meijer H.J."/>
            <person name="Morris P."/>
            <person name="Nusbaum C."/>
            <person name="Oome S."/>
            <person name="Phillips A.J."/>
            <person name="van Rooyen D."/>
            <person name="Rzeszutek E."/>
            <person name="Saraiva M."/>
            <person name="Secombes C.J."/>
            <person name="Seidl M.F."/>
            <person name="Snel B."/>
            <person name="Stassen J.H."/>
            <person name="Sykes S."/>
            <person name="Tripathy S."/>
            <person name="van den Berg H."/>
            <person name="Vega-Arreguin J.C."/>
            <person name="Wawra S."/>
            <person name="Young S.K."/>
            <person name="Zeng Q."/>
            <person name="Dieguez-Uribeondo J."/>
            <person name="Russ C."/>
            <person name="Tyler B.M."/>
            <person name="van West P."/>
        </authorList>
    </citation>
    <scope>NUCLEOTIDE SEQUENCE [LARGE SCALE GENOMIC DNA]</scope>
    <source>
        <strain evidence="1 2">CBS 223.65</strain>
    </source>
</reference>
<name>A0A067C517_SAPPC</name>
<dbReference type="KEGG" id="spar:SPRG_13096"/>
<evidence type="ECO:0000313" key="2">
    <source>
        <dbReference type="Proteomes" id="UP000030745"/>
    </source>
</evidence>
<accession>A0A067C517</accession>
<gene>
    <name evidence="1" type="ORF">SPRG_13096</name>
</gene>
<sequence>MGTDKRKYAHRLRTLAREAAMPQCCLYKPADERTPTATIDGIEMASQPLSPNTLTALTTKYAGRVPTDDVILRDVYATADYVEDSCLLGRLGIGHACNEYGLMFEMTLAHFAIDLTGDASTLTPTTEPPPHTFATVVYFFPSTCVGGAVTIAHGHRTTTFEALDGCFLSFYSTCDVTVAPITSGHRSFAVYYAAYILDDYDSDHSYGPTPKFAPPPLPSIQELQSAAHHFDPQDYNGVAIGLETRSLTPTFDSLTGHDKAVVDRLLAADVFDIALVRAGDNGNNKDILSLPESFHPLCETPAFVQEVYHQTPIHEVAADLDKIKSPGCCLLVWPKANRVRMLGYNRTVGLLRANVDGDVVDDLGYRSLHSIFEAAFRFFYPQPRNMDVHDQWADDETMANWIVTVLRRFGAARFQHRLRKADVSISFVAQLVHLATAGDKLAQTIACDCIPVWWPSLLYQLSATDCAGKKKGLCYVFDIETYLLEHPIHVAASTLLRGRHLPDVLVRKVAAYLTPPLASLLETVRTDKCLMSSLPAVVWSRQDSLCSERLAKCIDFAVEYLRSGAERASCYKGHVLYLALLTAGTPAFADVDADMQTWRHCFDCKGECTGVDKRSSSTAMDMPFLEEYMREDDEEI</sequence>
<dbReference type="EMBL" id="KK583278">
    <property type="protein sequence ID" value="KDO21912.1"/>
    <property type="molecule type" value="Genomic_DNA"/>
</dbReference>
<dbReference type="AlphaFoldDB" id="A0A067C517"/>
<dbReference type="GeneID" id="24134998"/>